<dbReference type="OrthoDB" id="235878at2"/>
<dbReference type="RefSeq" id="WP_150045844.1">
    <property type="nucleotide sequence ID" value="NZ_OW485601.1"/>
</dbReference>
<dbReference type="InterPro" id="IPR011486">
    <property type="entry name" value="BBP2"/>
</dbReference>
<evidence type="ECO:0000313" key="3">
    <source>
        <dbReference type="Proteomes" id="UP000325255"/>
    </source>
</evidence>
<organism evidence="2 3">
    <name type="scientific">Rhodovastum atsumiense</name>
    <dbReference type="NCBI Taxonomy" id="504468"/>
    <lineage>
        <taxon>Bacteria</taxon>
        <taxon>Pseudomonadati</taxon>
        <taxon>Pseudomonadota</taxon>
        <taxon>Alphaproteobacteria</taxon>
        <taxon>Acetobacterales</taxon>
        <taxon>Acetobacteraceae</taxon>
        <taxon>Rhodovastum</taxon>
    </lineage>
</organism>
<sequence length="411" mass="44157">MTRFRLAASTALVAAALAAGAPARAEDAPTSWQDSIKFGAQIQSGITFNPAGPKTNFGQALTDHPNQLMLNQALLTVSREIPKDASGWDVGFKVQGLYGSDARYTHYIGVLNQAITDRNQLDLVEANVTAHMPVLTAGGIDLKLGLFSTPIGFETIDPSTNAFYSHSYIFSYALPFKHTGGLANIHVTDFLDIYGGLTTGVNTTFPTGGDNNSSMSGIVGFGLNLLDGKLTAVVLSHIGPENASYTPTQSVGVPNANHYNRYYNDAYVTYKHNDKLSFTTEINYTKDDLIGAEAFGVAQYVSYAITDTVTLNARGEIFRDGKGFYVGYFPGNLDFINFERGRPSTSVGGPHATYGALTFGATWKPDLPKPISGLLVRPEVRYDAGLAGPKPYNNGKDNGQFTIATDVVLTF</sequence>
<protein>
    <submittedName>
        <fullName evidence="2">Porin</fullName>
    </submittedName>
</protein>
<dbReference type="AlphaFoldDB" id="A0A5M6IJX7"/>
<name>A0A5M6IJX7_9PROT</name>
<proteinExistence type="predicted"/>
<feature type="chain" id="PRO_5024296636" evidence="1">
    <location>
        <begin position="26"/>
        <end position="411"/>
    </location>
</feature>
<keyword evidence="3" id="KW-1185">Reference proteome</keyword>
<evidence type="ECO:0000313" key="2">
    <source>
        <dbReference type="EMBL" id="KAA5607878.1"/>
    </source>
</evidence>
<feature type="signal peptide" evidence="1">
    <location>
        <begin position="1"/>
        <end position="25"/>
    </location>
</feature>
<dbReference type="EMBL" id="VWPK01000144">
    <property type="protein sequence ID" value="KAA5607878.1"/>
    <property type="molecule type" value="Genomic_DNA"/>
</dbReference>
<comment type="caution">
    <text evidence="2">The sequence shown here is derived from an EMBL/GenBank/DDBJ whole genome shotgun (WGS) entry which is preliminary data.</text>
</comment>
<gene>
    <name evidence="2" type="ORF">F1189_31715</name>
</gene>
<reference evidence="2 3" key="1">
    <citation type="submission" date="2019-09" db="EMBL/GenBank/DDBJ databases">
        <title>Genome sequence of Rhodovastum atsumiense, a diverse member of the Acetobacteraceae family of non-sulfur purple photosynthetic bacteria.</title>
        <authorList>
            <person name="Meyer T."/>
            <person name="Kyndt J."/>
        </authorList>
    </citation>
    <scope>NUCLEOTIDE SEQUENCE [LARGE SCALE GENOMIC DNA]</scope>
    <source>
        <strain evidence="2 3">DSM 21279</strain>
    </source>
</reference>
<evidence type="ECO:0000256" key="1">
    <source>
        <dbReference type="SAM" id="SignalP"/>
    </source>
</evidence>
<dbReference type="Proteomes" id="UP000325255">
    <property type="component" value="Unassembled WGS sequence"/>
</dbReference>
<dbReference type="Pfam" id="PF07642">
    <property type="entry name" value="BBP2"/>
    <property type="match status" value="1"/>
</dbReference>
<accession>A0A5M6IJX7</accession>
<keyword evidence="1" id="KW-0732">Signal</keyword>